<evidence type="ECO:0000256" key="2">
    <source>
        <dbReference type="SAM" id="SignalP"/>
    </source>
</evidence>
<dbReference type="PANTHER" id="PTHR24543:SF325">
    <property type="entry name" value="F5_8 TYPE C DOMAIN-CONTAINING PROTEIN"/>
    <property type="match status" value="1"/>
</dbReference>
<evidence type="ECO:0000256" key="1">
    <source>
        <dbReference type="ARBA" id="ARBA00023157"/>
    </source>
</evidence>
<protein>
    <submittedName>
        <fullName evidence="5">Retinoschisin-like</fullName>
    </submittedName>
</protein>
<evidence type="ECO:0000313" key="5">
    <source>
        <dbReference type="RefSeq" id="XP_031571700.1"/>
    </source>
</evidence>
<dbReference type="FunCoup" id="A0A6P8J1V4">
    <property type="interactions" value="6"/>
</dbReference>
<dbReference type="AlphaFoldDB" id="A0A6P8J1V4"/>
<dbReference type="FunFam" id="2.60.120.260:FF:000002">
    <property type="entry name" value="Coagulation factor VIII"/>
    <property type="match status" value="1"/>
</dbReference>
<gene>
    <name evidence="5" type="primary">LOC116305860</name>
</gene>
<dbReference type="Pfam" id="PF00754">
    <property type="entry name" value="F5_F8_type_C"/>
    <property type="match status" value="1"/>
</dbReference>
<dbReference type="InterPro" id="IPR000421">
    <property type="entry name" value="FA58C"/>
</dbReference>
<dbReference type="PROSITE" id="PS50022">
    <property type="entry name" value="FA58C_3"/>
    <property type="match status" value="1"/>
</dbReference>
<keyword evidence="1" id="KW-1015">Disulfide bond</keyword>
<name>A0A6P8J1V4_ACTTE</name>
<feature type="signal peptide" evidence="2">
    <location>
        <begin position="1"/>
        <end position="19"/>
    </location>
</feature>
<sequence>MKYFLAIFLFIFQVKLSLLQMPADNDAALEKRVAAVKDLLSNASCLYIKKNGYCKFSFIQNMLCYIKCHCDDILSQRSCNIIKTKNKCNSSWSAYFCKLTCDHCSRYNASCTTSNPLGMKSGAIPDSSITASSIYNKYYYPARARLDAMKETHKRGAWAPKTNNISEWLQVDLGHVTKVTHIATQGNKDIDEWVKSYSIQYSFDGQHFFDYEAGKIFAGNVDHSTIVKHAFIPPIVSRYIRVRPKTMHKHIAMRMELYGCR</sequence>
<accession>A0A6P8J1V4</accession>
<dbReference type="CDD" id="cd00057">
    <property type="entry name" value="FA58C"/>
    <property type="match status" value="1"/>
</dbReference>
<dbReference type="PROSITE" id="PS01286">
    <property type="entry name" value="FA58C_2"/>
    <property type="match status" value="1"/>
</dbReference>
<evidence type="ECO:0000259" key="3">
    <source>
        <dbReference type="PROSITE" id="PS50022"/>
    </source>
</evidence>
<dbReference type="InParanoid" id="A0A6P8J1V4"/>
<organism evidence="4 5">
    <name type="scientific">Actinia tenebrosa</name>
    <name type="common">Australian red waratah sea anemone</name>
    <dbReference type="NCBI Taxonomy" id="6105"/>
    <lineage>
        <taxon>Eukaryota</taxon>
        <taxon>Metazoa</taxon>
        <taxon>Cnidaria</taxon>
        <taxon>Anthozoa</taxon>
        <taxon>Hexacorallia</taxon>
        <taxon>Actiniaria</taxon>
        <taxon>Actiniidae</taxon>
        <taxon>Actinia</taxon>
    </lineage>
</organism>
<dbReference type="InterPro" id="IPR008979">
    <property type="entry name" value="Galactose-bd-like_sf"/>
</dbReference>
<dbReference type="PANTHER" id="PTHR24543">
    <property type="entry name" value="MULTICOPPER OXIDASE-RELATED"/>
    <property type="match status" value="1"/>
</dbReference>
<dbReference type="PROSITE" id="PS01285">
    <property type="entry name" value="FA58C_1"/>
    <property type="match status" value="1"/>
</dbReference>
<evidence type="ECO:0000313" key="4">
    <source>
        <dbReference type="Proteomes" id="UP000515163"/>
    </source>
</evidence>
<dbReference type="SMART" id="SM00231">
    <property type="entry name" value="FA58C"/>
    <property type="match status" value="1"/>
</dbReference>
<dbReference type="GeneID" id="116305860"/>
<dbReference type="Proteomes" id="UP000515163">
    <property type="component" value="Unplaced"/>
</dbReference>
<reference evidence="5" key="1">
    <citation type="submission" date="2025-08" db="UniProtKB">
        <authorList>
            <consortium name="RefSeq"/>
        </authorList>
    </citation>
    <scope>IDENTIFICATION</scope>
    <source>
        <tissue evidence="5">Tentacle</tissue>
    </source>
</reference>
<keyword evidence="2" id="KW-0732">Signal</keyword>
<dbReference type="KEGG" id="aten:116305860"/>
<proteinExistence type="predicted"/>
<dbReference type="OrthoDB" id="2121828at2759"/>
<feature type="chain" id="PRO_5028474869" evidence="2">
    <location>
        <begin position="20"/>
        <end position="261"/>
    </location>
</feature>
<feature type="domain" description="F5/8 type C" evidence="3">
    <location>
        <begin position="111"/>
        <end position="260"/>
    </location>
</feature>
<keyword evidence="4" id="KW-1185">Reference proteome</keyword>
<dbReference type="RefSeq" id="XP_031571700.1">
    <property type="nucleotide sequence ID" value="XM_031715840.1"/>
</dbReference>
<dbReference type="SUPFAM" id="SSF49785">
    <property type="entry name" value="Galactose-binding domain-like"/>
    <property type="match status" value="1"/>
</dbReference>
<dbReference type="Gene3D" id="2.60.120.260">
    <property type="entry name" value="Galactose-binding domain-like"/>
    <property type="match status" value="1"/>
</dbReference>